<name>A0A8H6WLW8_MYCCL</name>
<evidence type="ECO:0000313" key="12">
    <source>
        <dbReference type="Proteomes" id="UP000613580"/>
    </source>
</evidence>
<dbReference type="Proteomes" id="UP000613580">
    <property type="component" value="Unassembled WGS sequence"/>
</dbReference>
<dbReference type="InterPro" id="IPR023801">
    <property type="entry name" value="His_deacetylse_dom"/>
</dbReference>
<dbReference type="InterPro" id="IPR037138">
    <property type="entry name" value="His_deacetylse_dom_sf"/>
</dbReference>
<keyword evidence="12" id="KW-1185">Reference proteome</keyword>
<dbReference type="PRINTS" id="PR01271">
    <property type="entry name" value="HISDACETLASE"/>
</dbReference>
<reference evidence="11" key="1">
    <citation type="submission" date="2020-05" db="EMBL/GenBank/DDBJ databases">
        <title>Mycena genomes resolve the evolution of fungal bioluminescence.</title>
        <authorList>
            <person name="Tsai I.J."/>
        </authorList>
    </citation>
    <scope>NUCLEOTIDE SEQUENCE</scope>
    <source>
        <strain evidence="11">110903Hualien_Pintung</strain>
    </source>
</reference>
<dbReference type="InterPro" id="IPR023696">
    <property type="entry name" value="Ureohydrolase_dom_sf"/>
</dbReference>
<evidence type="ECO:0000256" key="1">
    <source>
        <dbReference type="ARBA" id="ARBA00004123"/>
    </source>
</evidence>
<dbReference type="GO" id="GO:0070210">
    <property type="term" value="C:Rpd3L-Expanded complex"/>
    <property type="evidence" value="ECO:0007669"/>
    <property type="project" value="TreeGrafter"/>
</dbReference>
<evidence type="ECO:0000256" key="2">
    <source>
        <dbReference type="ARBA" id="ARBA00012111"/>
    </source>
</evidence>
<evidence type="ECO:0000256" key="9">
    <source>
        <dbReference type="SAM" id="MobiDB-lite"/>
    </source>
</evidence>
<feature type="region of interest" description="Disordered" evidence="9">
    <location>
        <begin position="461"/>
        <end position="651"/>
    </location>
</feature>
<dbReference type="InterPro" id="IPR003084">
    <property type="entry name" value="HDAC_I/II"/>
</dbReference>
<evidence type="ECO:0000256" key="5">
    <source>
        <dbReference type="ARBA" id="ARBA00023015"/>
    </source>
</evidence>
<dbReference type="FunFam" id="3.40.800.20:FF:000007">
    <property type="entry name" value="Histone deacetylase"/>
    <property type="match status" value="1"/>
</dbReference>
<keyword evidence="4" id="KW-0156">Chromatin regulator</keyword>
<dbReference type="Pfam" id="PF00850">
    <property type="entry name" value="Hist_deacetyl"/>
    <property type="match status" value="1"/>
</dbReference>
<proteinExistence type="inferred from homology"/>
<feature type="domain" description="Histone deacetylase" evidence="10">
    <location>
        <begin position="57"/>
        <end position="349"/>
    </location>
</feature>
<feature type="compositionally biased region" description="Acidic residues" evidence="9">
    <location>
        <begin position="529"/>
        <end position="544"/>
    </location>
</feature>
<dbReference type="EMBL" id="JACAZE010000001">
    <property type="protein sequence ID" value="KAF7323459.1"/>
    <property type="molecule type" value="Genomic_DNA"/>
</dbReference>
<dbReference type="EC" id="3.5.1.98" evidence="2"/>
<comment type="similarity">
    <text evidence="8">Belongs to the histone deacetylase family. HD Type 1 subfamily.</text>
</comment>
<sequence>MVRSSQSTTFSSSPYFFDRGYHGTAQPITERVSPHSSPVVSYYFPKGVGQHHYGERHPMKPHRLTLTNALVMGYGLEKRIHNIYDVRAATQAELEAYHDHDYIDFLSKVTPQNQNEMRDMIDQFNCVEDCPIFADLYDFCRMYAGGSLAGARKIVAGSTDIAINWSGGLHHAKRGEASGFCYINDIVLAILELLRYHPRVLYIDIDIHHGDGVELAFYQSNRVMTVSFHKYTGDFFPGTGKLDDNGCGLGKYFSLNVPLQDGIDDEMYLNVFKSVIGDTIEAFRPTSIVLQCGADSLGCDRLGAFNLSIAAHGECVNFVRKFGLPLLVVGGGGYTIKNVSRCWTYETSVLVGAEIPNELPATIYDAFFADSKWKLHPPLTGQVDNQNSAASLRRITTSIKNKLRYLQGAPSVQMQEIPPDIQGFLHDEERSAEERMEGISTALAGERRTSERVLARNNSFYDGESDVDHDEPVPPPITVLTPPVSARGRGATPSTRRGGRSRGRGRGRGRGAAAATAPKPATVYRDEKELSEEDSDDDDDGDNDANDKSFVPKNLPKGTGTRGRGRGRGRGSAPTSRDTAPVAGKENTPAPALPRWVRTTGSPLDEDVIVEELDPPKTRRAAIEALASGAEELPSSAPESKATSDVEMTDP</sequence>
<accession>A0A8H6WLW8</accession>
<evidence type="ECO:0000256" key="8">
    <source>
        <dbReference type="ARBA" id="ARBA00061569"/>
    </source>
</evidence>
<evidence type="ECO:0000256" key="7">
    <source>
        <dbReference type="ARBA" id="ARBA00023242"/>
    </source>
</evidence>
<evidence type="ECO:0000256" key="6">
    <source>
        <dbReference type="ARBA" id="ARBA00023163"/>
    </source>
</evidence>
<evidence type="ECO:0000256" key="3">
    <source>
        <dbReference type="ARBA" id="ARBA00022801"/>
    </source>
</evidence>
<dbReference type="OrthoDB" id="1918432at2759"/>
<feature type="compositionally biased region" description="Basic residues" evidence="9">
    <location>
        <begin position="497"/>
        <end position="509"/>
    </location>
</feature>
<organism evidence="11 12">
    <name type="scientific">Mycena chlorophos</name>
    <name type="common">Agaric fungus</name>
    <name type="synonym">Agaricus chlorophos</name>
    <dbReference type="NCBI Taxonomy" id="658473"/>
    <lineage>
        <taxon>Eukaryota</taxon>
        <taxon>Fungi</taxon>
        <taxon>Dikarya</taxon>
        <taxon>Basidiomycota</taxon>
        <taxon>Agaricomycotina</taxon>
        <taxon>Agaricomycetes</taxon>
        <taxon>Agaricomycetidae</taxon>
        <taxon>Agaricales</taxon>
        <taxon>Marasmiineae</taxon>
        <taxon>Mycenaceae</taxon>
        <taxon>Mycena</taxon>
    </lineage>
</organism>
<dbReference type="CDD" id="cd11598">
    <property type="entry name" value="HDAC_Hos2"/>
    <property type="match status" value="1"/>
</dbReference>
<comment type="subcellular location">
    <subcellularLocation>
        <location evidence="1">Nucleus</location>
    </subcellularLocation>
</comment>
<dbReference type="GO" id="GO:0141221">
    <property type="term" value="F:histone deacetylase activity, hydrolytic mechanism"/>
    <property type="evidence" value="ECO:0007669"/>
    <property type="project" value="UniProtKB-EC"/>
</dbReference>
<dbReference type="Gene3D" id="3.40.800.20">
    <property type="entry name" value="Histone deacetylase domain"/>
    <property type="match status" value="1"/>
</dbReference>
<dbReference type="AlphaFoldDB" id="A0A8H6WLW8"/>
<keyword evidence="3" id="KW-0378">Hydrolase</keyword>
<evidence type="ECO:0000256" key="4">
    <source>
        <dbReference type="ARBA" id="ARBA00022853"/>
    </source>
</evidence>
<keyword evidence="6" id="KW-0804">Transcription</keyword>
<dbReference type="SUPFAM" id="SSF52768">
    <property type="entry name" value="Arginase/deacetylase"/>
    <property type="match status" value="1"/>
</dbReference>
<dbReference type="GO" id="GO:0040029">
    <property type="term" value="P:epigenetic regulation of gene expression"/>
    <property type="evidence" value="ECO:0007669"/>
    <property type="project" value="TreeGrafter"/>
</dbReference>
<dbReference type="PANTHER" id="PTHR10625:SF36">
    <property type="entry name" value="HISTONE DEACETYLASE 3"/>
    <property type="match status" value="1"/>
</dbReference>
<dbReference type="GO" id="GO:0034967">
    <property type="term" value="C:Set3 complex"/>
    <property type="evidence" value="ECO:0007669"/>
    <property type="project" value="UniProtKB-ARBA"/>
</dbReference>
<dbReference type="PANTHER" id="PTHR10625">
    <property type="entry name" value="HISTONE DEACETYLASE HDAC1-RELATED"/>
    <property type="match status" value="1"/>
</dbReference>
<comment type="caution">
    <text evidence="11">The sequence shown here is derived from an EMBL/GenBank/DDBJ whole genome shotgun (WGS) entry which is preliminary data.</text>
</comment>
<feature type="compositionally biased region" description="Low complexity" evidence="9">
    <location>
        <begin position="478"/>
        <end position="496"/>
    </location>
</feature>
<evidence type="ECO:0000259" key="10">
    <source>
        <dbReference type="Pfam" id="PF00850"/>
    </source>
</evidence>
<keyword evidence="5" id="KW-0805">Transcription regulation</keyword>
<keyword evidence="7" id="KW-0539">Nucleus</keyword>
<dbReference type="InterPro" id="IPR000286">
    <property type="entry name" value="HDACs"/>
</dbReference>
<evidence type="ECO:0000313" key="11">
    <source>
        <dbReference type="EMBL" id="KAF7323459.1"/>
    </source>
</evidence>
<dbReference type="PRINTS" id="PR01270">
    <property type="entry name" value="HDASUPER"/>
</dbReference>
<feature type="compositionally biased region" description="Acidic residues" evidence="9">
    <location>
        <begin position="604"/>
        <end position="613"/>
    </location>
</feature>
<gene>
    <name evidence="11" type="ORF">HMN09_00126900</name>
</gene>
<protein>
    <recommendedName>
        <fullName evidence="2">histone deacetylase</fullName>
        <ecNumber evidence="2">3.5.1.98</ecNumber>
    </recommendedName>
</protein>